<evidence type="ECO:0000313" key="3">
    <source>
        <dbReference type="EMBL" id="OIR12340.1"/>
    </source>
</evidence>
<dbReference type="PANTHER" id="PTHR34475">
    <property type="match status" value="1"/>
</dbReference>
<dbReference type="EMBL" id="MLJW01000017">
    <property type="protein sequence ID" value="OIR12340.1"/>
    <property type="molecule type" value="Genomic_DNA"/>
</dbReference>
<keyword evidence="1" id="KW-1133">Transmembrane helix</keyword>
<evidence type="ECO:0000259" key="2">
    <source>
        <dbReference type="Pfam" id="PF13464"/>
    </source>
</evidence>
<dbReference type="InterPro" id="IPR025194">
    <property type="entry name" value="RodZ-like_C"/>
</dbReference>
<name>A0A1J5TF34_9ZZZZ</name>
<dbReference type="Pfam" id="PF13413">
    <property type="entry name" value="HTH_25"/>
    <property type="match status" value="1"/>
</dbReference>
<feature type="domain" description="Cytoskeleton protein RodZ-like C-terminal" evidence="2">
    <location>
        <begin position="284"/>
        <end position="353"/>
    </location>
</feature>
<dbReference type="AlphaFoldDB" id="A0A1J5TF34"/>
<keyword evidence="1" id="KW-0812">Transmembrane</keyword>
<feature type="transmembrane region" description="Helical" evidence="1">
    <location>
        <begin position="127"/>
        <end position="146"/>
    </location>
</feature>
<dbReference type="Gene3D" id="1.10.260.40">
    <property type="entry name" value="lambda repressor-like DNA-binding domains"/>
    <property type="match status" value="1"/>
</dbReference>
<dbReference type="GO" id="GO:0003677">
    <property type="term" value="F:DNA binding"/>
    <property type="evidence" value="ECO:0007669"/>
    <property type="project" value="InterPro"/>
</dbReference>
<dbReference type="SUPFAM" id="SSF47413">
    <property type="entry name" value="lambda repressor-like DNA-binding domains"/>
    <property type="match status" value="1"/>
</dbReference>
<accession>A0A1J5TF34</accession>
<dbReference type="PANTHER" id="PTHR34475:SF1">
    <property type="entry name" value="CYTOSKELETON PROTEIN RODZ"/>
    <property type="match status" value="1"/>
</dbReference>
<protein>
    <submittedName>
        <fullName evidence="3">Cytoskeleton protein RodZ</fullName>
    </submittedName>
</protein>
<evidence type="ECO:0000256" key="1">
    <source>
        <dbReference type="SAM" id="Phobius"/>
    </source>
</evidence>
<dbReference type="Pfam" id="PF13464">
    <property type="entry name" value="RodZ_C"/>
    <property type="match status" value="1"/>
</dbReference>
<sequence>MIMIDELVVNVVNPQQSEVSDMGKAEIQVGAVLLAARKAKSFTQQDVSNALRLSLKQIEALEHDDFSALPDAMITRGFIRNYARFLAVDAEPLLAGYKAQVPDKSPNALSVQSSMHQVVSSQKHQPWIKYGLIGVLLFSLLAWFVYMNYMSKLAKPSVEKLHEVVMTPAPPHSSEISLPEVALPAAERQVGDVSPDPAAVDNMVSAKASNEAAANSAVGSHAIDVSAVNTNKANESVVAAQSGQVPAPQAQANKMPVVSIKVAPPVSEAKLSATTTAVTKKVSVSATERSWVSVTNQSGQVVFEKMLSAGSEETFDGSPPMNVVIGNAKATKLVFSGKPIDLTVSAKSNVAHLVLE</sequence>
<dbReference type="InterPro" id="IPR050400">
    <property type="entry name" value="Bact_Cytoskel_RodZ"/>
</dbReference>
<comment type="caution">
    <text evidence="3">The sequence shown here is derived from an EMBL/GenBank/DDBJ whole genome shotgun (WGS) entry which is preliminary data.</text>
</comment>
<reference evidence="3" key="1">
    <citation type="submission" date="2016-10" db="EMBL/GenBank/DDBJ databases">
        <title>Sequence of Gallionella enrichment culture.</title>
        <authorList>
            <person name="Poehlein A."/>
            <person name="Muehling M."/>
            <person name="Daniel R."/>
        </authorList>
    </citation>
    <scope>NUCLEOTIDE SEQUENCE</scope>
</reference>
<organism evidence="3">
    <name type="scientific">mine drainage metagenome</name>
    <dbReference type="NCBI Taxonomy" id="410659"/>
    <lineage>
        <taxon>unclassified sequences</taxon>
        <taxon>metagenomes</taxon>
        <taxon>ecological metagenomes</taxon>
    </lineage>
</organism>
<proteinExistence type="predicted"/>
<gene>
    <name evidence="3" type="primary">rodZ_1</name>
    <name evidence="3" type="ORF">GALL_60390</name>
</gene>
<dbReference type="InterPro" id="IPR010982">
    <property type="entry name" value="Lambda_DNA-bd_dom_sf"/>
</dbReference>
<keyword evidence="1" id="KW-0472">Membrane</keyword>